<evidence type="ECO:0000256" key="1">
    <source>
        <dbReference type="SAM" id="MobiDB-lite"/>
    </source>
</evidence>
<keyword evidence="3" id="KW-1185">Reference proteome</keyword>
<proteinExistence type="predicted"/>
<reference evidence="2 3" key="1">
    <citation type="journal article" date="2017" name="Mol. Ecol.">
        <title>Comparative and population genomic landscape of Phellinus noxius: A hypervariable fungus causing root rot in trees.</title>
        <authorList>
            <person name="Chung C.L."/>
            <person name="Lee T.J."/>
            <person name="Akiba M."/>
            <person name="Lee H.H."/>
            <person name="Kuo T.H."/>
            <person name="Liu D."/>
            <person name="Ke H.M."/>
            <person name="Yokoi T."/>
            <person name="Roa M.B."/>
            <person name="Lu M.J."/>
            <person name="Chang Y.Y."/>
            <person name="Ann P.J."/>
            <person name="Tsai J.N."/>
            <person name="Chen C.Y."/>
            <person name="Tzean S.S."/>
            <person name="Ota Y."/>
            <person name="Hattori T."/>
            <person name="Sahashi N."/>
            <person name="Liou R.F."/>
            <person name="Kikuchi T."/>
            <person name="Tsai I.J."/>
        </authorList>
    </citation>
    <scope>NUCLEOTIDE SEQUENCE [LARGE SCALE GENOMIC DNA]</scope>
    <source>
        <strain evidence="2 3">FFPRI411160</strain>
    </source>
</reference>
<evidence type="ECO:0000313" key="2">
    <source>
        <dbReference type="EMBL" id="PAV19269.1"/>
    </source>
</evidence>
<dbReference type="AlphaFoldDB" id="A0A286UIC3"/>
<sequence>MTSHSTAEFNKLVPAVGRNGIGNLHHFHDDPALMCPACPSTTPNRSDSVMKKLVRSPRISRTFTATVDGSTSSVSCTRIVYTSPLVKDAKQRTDRRIRCKKEREDRGLSSESKAPLRTGRGGAGLAKRAEKVDSGIYPETAALARAHEVRIAAQEQALFEDSRARAFEASRMGRGGSGNMTQEARERRLAARQLKKALTAHAKRRRGFGHATVLNTSASKASTRDSSNSSLVSILSGSELVQSFGLRQNSRKPSNAPINSTRTDLEEDCTVIIIGRPENDVRGILDHEESVGESSYERDPSAYTTAEDYFRRRHSHMSIGFKFRISLESVMETLEI</sequence>
<feature type="region of interest" description="Disordered" evidence="1">
    <location>
        <begin position="100"/>
        <end position="125"/>
    </location>
</feature>
<dbReference type="InParanoid" id="A0A286UIC3"/>
<protein>
    <submittedName>
        <fullName evidence="2">Uncharacterized protein</fullName>
    </submittedName>
</protein>
<dbReference type="Proteomes" id="UP000217199">
    <property type="component" value="Unassembled WGS sequence"/>
</dbReference>
<accession>A0A286UIC3</accession>
<gene>
    <name evidence="2" type="ORF">PNOK_0420200</name>
</gene>
<evidence type="ECO:0000313" key="3">
    <source>
        <dbReference type="Proteomes" id="UP000217199"/>
    </source>
</evidence>
<name>A0A286UIC3_9AGAM</name>
<comment type="caution">
    <text evidence="2">The sequence shown here is derived from an EMBL/GenBank/DDBJ whole genome shotgun (WGS) entry which is preliminary data.</text>
</comment>
<dbReference type="EMBL" id="NBII01000004">
    <property type="protein sequence ID" value="PAV19269.1"/>
    <property type="molecule type" value="Genomic_DNA"/>
</dbReference>
<organism evidence="2 3">
    <name type="scientific">Pyrrhoderma noxium</name>
    <dbReference type="NCBI Taxonomy" id="2282107"/>
    <lineage>
        <taxon>Eukaryota</taxon>
        <taxon>Fungi</taxon>
        <taxon>Dikarya</taxon>
        <taxon>Basidiomycota</taxon>
        <taxon>Agaricomycotina</taxon>
        <taxon>Agaricomycetes</taxon>
        <taxon>Hymenochaetales</taxon>
        <taxon>Hymenochaetaceae</taxon>
        <taxon>Pyrrhoderma</taxon>
    </lineage>
</organism>